<dbReference type="InterPro" id="IPR052754">
    <property type="entry name" value="NTPase_KAP_P-loop"/>
</dbReference>
<keyword evidence="2" id="KW-0812">Transmembrane</keyword>
<keyword evidence="2" id="KW-0472">Membrane</keyword>
<feature type="transmembrane region" description="Helical" evidence="2">
    <location>
        <begin position="111"/>
        <end position="129"/>
    </location>
</feature>
<proteinExistence type="predicted"/>
<feature type="transmembrane region" description="Helical" evidence="2">
    <location>
        <begin position="193"/>
        <end position="213"/>
    </location>
</feature>
<dbReference type="AlphaFoldDB" id="A0A8D6T0J2"/>
<keyword evidence="2" id="KW-1133">Transmembrane helix</keyword>
<feature type="domain" description="KAP NTPase" evidence="3">
    <location>
        <begin position="292"/>
        <end position="570"/>
    </location>
</feature>
<sequence length="1081" mass="129137">MVFNVKINVKNIVERYGYIRIFLGIFGVLLFILTIYGLNVLNIMYKLVESILNYWDEISRLGIGFLTIAIITYYLKAINIMFNIRTYLKNMDTIKSTENISDKLDKLEYKYMQSLFIFSMSSIFLYFIYSSINLPISNFIMLLFIFIVPTVFLIFLQTFKFYKYAKISKIISILVFIGIVGVSIKYFQYSSASYTLLHFCYLGGLFIGIAYYWNNLIYELGKFNCFIQFLLREYNELRNNAKYYFKLLKNHVIENYNHYKDEDIEINPKTDCFGTLNKIITIEEGFKNKILQNHKIIALYGNWGSGKSSIIRTLIERLDESRNFDEITEIKRLWESFKDFIHILKPPKEKHESIICIKFDAWEYENEENIAYALLCHIINELEKNADIKFGIRSIKNNLLKSGAVVLKSVDINMGIFNINLGCDIEKQYKEVENLKNGLNKISEILSENNKRLIVFIDELDRCERENILKFLASLKLFFTSGDNINYICAVDKDAVKEALEHKYNNGEKAEEYLEKIFNFSFNMPKKFNVEKFIMQYEFFNDEEIAKKLAKFFEAINFTNPRHLKKVLNKYDYLVKIKTSDKISEKLKNLIPDIICIDLECMLPTSEYYLKKYYPNQNLIKNIVKILKSGNSKNYLFDTIFVLYFIILYEFYPEKYLEIKNCEDKLNNYVNHFKYIGWNDEFYMDVEENEEYIRNKKNMVRYYVNYDLLNLQSIYLSYKILSKIDNPKELNKYLLLEILSENEVYIKYIENYIKLYPKLYKLKDIRESNYKKIQSIRLNEIDSYLVNAIKNGYYFDSLADKLLYPKDDGYFASRVLTSIINIKKEKPEDVDRLLSELEESDLHNLSKYLLRLLYGYNKKDIEKINEKMSELLSELEKTHVKKLNEELFDKLNNLKDCKTKEDLQKIASKLMNITNINRNLSSLIKDDHYDKYIWIFNRHLLNLINVFTPIIKNKIDYSIWDASLLKKEYKSGLYHIEENDVLIPDSRLLDIYSYNSYSYSEIKNTIKEDILSNIRKYIEQFEYKNNEILIDFCKYLISDEFFEIIKKENRTYNKKENKDNKNEDNEDYKFKTLFDMVETLL</sequence>
<dbReference type="Gene3D" id="3.40.50.300">
    <property type="entry name" value="P-loop containing nucleotide triphosphate hydrolases"/>
    <property type="match status" value="1"/>
</dbReference>
<dbReference type="PANTHER" id="PTHR22674:SF6">
    <property type="entry name" value="NTPASE KAP FAMILY P-LOOP DOMAIN-CONTAINING PROTEIN 1"/>
    <property type="match status" value="1"/>
</dbReference>
<dbReference type="KEGG" id="mesg:MLAUSG7_1141"/>
<dbReference type="InterPro" id="IPR011646">
    <property type="entry name" value="KAP_P-loop"/>
</dbReference>
<evidence type="ECO:0000256" key="2">
    <source>
        <dbReference type="SAM" id="Phobius"/>
    </source>
</evidence>
<keyword evidence="5" id="KW-1185">Reference proteome</keyword>
<organism evidence="4 5">
    <name type="scientific">Methanocaldococcus lauensis</name>
    <dbReference type="NCBI Taxonomy" id="2546128"/>
    <lineage>
        <taxon>Archaea</taxon>
        <taxon>Methanobacteriati</taxon>
        <taxon>Methanobacteriota</taxon>
        <taxon>Methanomada group</taxon>
        <taxon>Methanococci</taxon>
        <taxon>Methanococcales</taxon>
        <taxon>Methanocaldococcaceae</taxon>
        <taxon>Methanocaldococcus</taxon>
    </lineage>
</organism>
<evidence type="ECO:0000313" key="4">
    <source>
        <dbReference type="EMBL" id="CAB3289272.1"/>
    </source>
</evidence>
<dbReference type="PANTHER" id="PTHR22674">
    <property type="entry name" value="NTPASE, KAP FAMILY P-LOOP DOMAIN-CONTAINING 1"/>
    <property type="match status" value="1"/>
</dbReference>
<feature type="transmembrane region" description="Helical" evidence="2">
    <location>
        <begin position="167"/>
        <end position="187"/>
    </location>
</feature>
<evidence type="ECO:0000256" key="1">
    <source>
        <dbReference type="SAM" id="Coils"/>
    </source>
</evidence>
<evidence type="ECO:0000313" key="5">
    <source>
        <dbReference type="Proteomes" id="UP000679213"/>
    </source>
</evidence>
<dbReference type="Proteomes" id="UP000679213">
    <property type="component" value="Chromosome I"/>
</dbReference>
<evidence type="ECO:0000259" key="3">
    <source>
        <dbReference type="Pfam" id="PF07693"/>
    </source>
</evidence>
<feature type="transmembrane region" description="Helical" evidence="2">
    <location>
        <begin position="58"/>
        <end position="75"/>
    </location>
</feature>
<dbReference type="EMBL" id="LR792632">
    <property type="protein sequence ID" value="CAB3289272.1"/>
    <property type="molecule type" value="Genomic_DNA"/>
</dbReference>
<dbReference type="GeneID" id="65883938"/>
<protein>
    <recommendedName>
        <fullName evidence="3">KAP NTPase domain-containing protein</fullName>
    </recommendedName>
</protein>
<accession>A0A8D6T0J2</accession>
<dbReference type="RefSeq" id="WP_214399493.1">
    <property type="nucleotide sequence ID" value="NZ_LR792632.1"/>
</dbReference>
<dbReference type="SUPFAM" id="SSF52540">
    <property type="entry name" value="P-loop containing nucleoside triphosphate hydrolases"/>
    <property type="match status" value="1"/>
</dbReference>
<feature type="transmembrane region" description="Helical" evidence="2">
    <location>
        <begin position="635"/>
        <end position="652"/>
    </location>
</feature>
<feature type="transmembrane region" description="Helical" evidence="2">
    <location>
        <begin position="21"/>
        <end position="38"/>
    </location>
</feature>
<dbReference type="InterPro" id="IPR027417">
    <property type="entry name" value="P-loop_NTPase"/>
</dbReference>
<keyword evidence="1" id="KW-0175">Coiled coil</keyword>
<name>A0A8D6T0J2_9EURY</name>
<feature type="coiled-coil region" evidence="1">
    <location>
        <begin position="858"/>
        <end position="900"/>
    </location>
</feature>
<reference evidence="4 5" key="1">
    <citation type="submission" date="2020-04" db="EMBL/GenBank/DDBJ databases">
        <authorList>
            <consortium name="Genoscope - CEA"/>
            <person name="William W."/>
        </authorList>
    </citation>
    <scope>NUCLEOTIDE SEQUENCE [LARGE SCALE GENOMIC DNA]</scope>
    <source>
        <strain evidence="4 5">SG7</strain>
    </source>
</reference>
<feature type="transmembrane region" description="Helical" evidence="2">
    <location>
        <begin position="135"/>
        <end position="155"/>
    </location>
</feature>
<dbReference type="Pfam" id="PF07693">
    <property type="entry name" value="KAP_NTPase"/>
    <property type="match status" value="1"/>
</dbReference>
<gene>
    <name evidence="4" type="ORF">MLAUSG7_1141</name>
</gene>